<evidence type="ECO:0000313" key="2">
    <source>
        <dbReference type="EMBL" id="CDQ38770.1"/>
    </source>
</evidence>
<proteinExistence type="predicted"/>
<keyword evidence="1" id="KW-0812">Transmembrane</keyword>
<keyword evidence="1" id="KW-0472">Membrane</keyword>
<reference evidence="2 3" key="1">
    <citation type="submission" date="2014-03" db="EMBL/GenBank/DDBJ databases">
        <authorList>
            <person name="Urmite Genomes U."/>
        </authorList>
    </citation>
    <scope>NUCLEOTIDE SEQUENCE [LARGE SCALE GENOMIC DNA]</scope>
    <source>
        <strain evidence="2 3">Vm-5</strain>
    </source>
</reference>
<sequence>MFVNPMLSVWLYGFIVFQVVIGILLWKGYFKNR</sequence>
<comment type="caution">
    <text evidence="2">The sequence shown here is derived from an EMBL/GenBank/DDBJ whole genome shotgun (WGS) entry which is preliminary data.</text>
</comment>
<name>A0A024Q963_9BACI</name>
<gene>
    <name evidence="2" type="ORF">BN990_01045</name>
</gene>
<dbReference type="STRING" id="1462526.BN990_01045"/>
<keyword evidence="1" id="KW-1133">Transmembrane helix</keyword>
<evidence type="ECO:0000313" key="3">
    <source>
        <dbReference type="Proteomes" id="UP000028875"/>
    </source>
</evidence>
<protein>
    <submittedName>
        <fullName evidence="2">Uncharacterized protein</fullName>
    </submittedName>
</protein>
<accession>A0A024Q963</accession>
<dbReference type="AlphaFoldDB" id="A0A024Q963"/>
<dbReference type="EMBL" id="CCDP010000001">
    <property type="protein sequence ID" value="CDQ38770.1"/>
    <property type="molecule type" value="Genomic_DNA"/>
</dbReference>
<dbReference type="Proteomes" id="UP000028875">
    <property type="component" value="Unassembled WGS sequence"/>
</dbReference>
<evidence type="ECO:0000256" key="1">
    <source>
        <dbReference type="SAM" id="Phobius"/>
    </source>
</evidence>
<reference evidence="3" key="2">
    <citation type="submission" date="2014-05" db="EMBL/GenBank/DDBJ databases">
        <title>Draft genome sequence of Virgibacillus massiliensis Vm-5.</title>
        <authorList>
            <person name="Khelaifia S."/>
            <person name="Croce O."/>
            <person name="Lagier J.C."/>
            <person name="Raoult D."/>
        </authorList>
    </citation>
    <scope>NUCLEOTIDE SEQUENCE [LARGE SCALE GENOMIC DNA]</scope>
    <source>
        <strain evidence="3">Vm-5</strain>
    </source>
</reference>
<organism evidence="2 3">
    <name type="scientific">Virgibacillus massiliensis</name>
    <dbReference type="NCBI Taxonomy" id="1462526"/>
    <lineage>
        <taxon>Bacteria</taxon>
        <taxon>Bacillati</taxon>
        <taxon>Bacillota</taxon>
        <taxon>Bacilli</taxon>
        <taxon>Bacillales</taxon>
        <taxon>Bacillaceae</taxon>
        <taxon>Virgibacillus</taxon>
    </lineage>
</organism>
<keyword evidence="3" id="KW-1185">Reference proteome</keyword>
<feature type="transmembrane region" description="Helical" evidence="1">
    <location>
        <begin position="6"/>
        <end position="26"/>
    </location>
</feature>